<dbReference type="Gene3D" id="3.40.390.70">
    <property type="match status" value="1"/>
</dbReference>
<accession>A0A0F9VVS4</accession>
<protein>
    <recommendedName>
        <fullName evidence="2">Zinc-ribbon domain-containing protein</fullName>
    </recommendedName>
</protein>
<dbReference type="Pfam" id="PF15887">
    <property type="entry name" value="Peptidase_Mx"/>
    <property type="match status" value="1"/>
</dbReference>
<dbReference type="InterPro" id="IPR031321">
    <property type="entry name" value="UCP012641"/>
</dbReference>
<organism evidence="1">
    <name type="scientific">marine sediment metagenome</name>
    <dbReference type="NCBI Taxonomy" id="412755"/>
    <lineage>
        <taxon>unclassified sequences</taxon>
        <taxon>metagenomes</taxon>
        <taxon>ecological metagenomes</taxon>
    </lineage>
</organism>
<reference evidence="1" key="1">
    <citation type="journal article" date="2015" name="Nature">
        <title>Complex archaea that bridge the gap between prokaryotes and eukaryotes.</title>
        <authorList>
            <person name="Spang A."/>
            <person name="Saw J.H."/>
            <person name="Jorgensen S.L."/>
            <person name="Zaremba-Niedzwiedzka K."/>
            <person name="Martijn J."/>
            <person name="Lind A.E."/>
            <person name="van Eijk R."/>
            <person name="Schleper C."/>
            <person name="Guy L."/>
            <person name="Ettema T.J."/>
        </authorList>
    </citation>
    <scope>NUCLEOTIDE SEQUENCE</scope>
</reference>
<name>A0A0F9VVS4_9ZZZZ</name>
<gene>
    <name evidence="1" type="ORF">LCGC14_0035040</name>
</gene>
<dbReference type="AlphaFoldDB" id="A0A0F9VVS4"/>
<comment type="caution">
    <text evidence="1">The sequence shown here is derived from an EMBL/GenBank/DDBJ whole genome shotgun (WGS) entry which is preliminary data.</text>
</comment>
<proteinExistence type="predicted"/>
<sequence>MRVFANPVGSGSLWFDNLETADGIPVGYDPQARAFVPMPPFCINRDIIGCNWIAPEEGAFCRSCAMTALAPDPELPNAIPNWAKTEAAKRWVLDNLGRWHWFRPEDPGAPPAFHLLAEGRKPVAMGHIEGVVTISVAEVDPVLVTTRREALEEPYRTMIGHMRHEISHMLWWRLSLRKDFLDAFREMFGDERQDYTAALQRHYTQGPPPNWKESFLTTYASAHPHEDWAETAAHLLHLTDIADSFAASDLSSPELPSPQWEPYAETDAERLIYVAAALTVGVNHVNRSMGLPDLYPFVLSEAARYKLAFVHDWLRRGAQGL</sequence>
<evidence type="ECO:0008006" key="2">
    <source>
        <dbReference type="Google" id="ProtNLM"/>
    </source>
</evidence>
<evidence type="ECO:0000313" key="1">
    <source>
        <dbReference type="EMBL" id="KKO09166.1"/>
    </source>
</evidence>
<dbReference type="EMBL" id="LAZR01000007">
    <property type="protein sequence ID" value="KKO09166.1"/>
    <property type="molecule type" value="Genomic_DNA"/>
</dbReference>